<organism evidence="2 3">
    <name type="scientific">Bacteroides reticulotermitis JCM 10512</name>
    <dbReference type="NCBI Taxonomy" id="1445607"/>
    <lineage>
        <taxon>Bacteria</taxon>
        <taxon>Pseudomonadati</taxon>
        <taxon>Bacteroidota</taxon>
        <taxon>Bacteroidia</taxon>
        <taxon>Bacteroidales</taxon>
        <taxon>Bacteroidaceae</taxon>
        <taxon>Bacteroides</taxon>
    </lineage>
</organism>
<dbReference type="PROSITE" id="PS01276">
    <property type="entry name" value="PEPTIDASE_U32"/>
    <property type="match status" value="1"/>
</dbReference>
<gene>
    <name evidence="2" type="ORF">JCM10512_3774</name>
</gene>
<evidence type="ECO:0000313" key="3">
    <source>
        <dbReference type="Proteomes" id="UP000019131"/>
    </source>
</evidence>
<reference evidence="2 3" key="1">
    <citation type="journal article" date="2014" name="Genome Announc.">
        <title>Draft Genome Sequence of Bacteroides reticulotermitis Strain JCM 10512T, Isolated from the Gut of a Termite.</title>
        <authorList>
            <person name="Yuki M."/>
            <person name="Oshima K."/>
            <person name="Suda W."/>
            <person name="Sakamoto M."/>
            <person name="Iida T."/>
            <person name="Hattori M."/>
            <person name="Ohkuma M."/>
        </authorList>
    </citation>
    <scope>NUCLEOTIDE SEQUENCE [LARGE SCALE GENOMIC DNA]</scope>
    <source>
        <strain evidence="2 3">JCM 10512</strain>
    </source>
</reference>
<keyword evidence="3" id="KW-1185">Reference proteome</keyword>
<proteinExistence type="predicted"/>
<dbReference type="PANTHER" id="PTHR30217">
    <property type="entry name" value="PEPTIDASE U32 FAMILY"/>
    <property type="match status" value="1"/>
</dbReference>
<dbReference type="InterPro" id="IPR001539">
    <property type="entry name" value="Peptidase_U32"/>
</dbReference>
<dbReference type="EMBL" id="BAIV01000026">
    <property type="protein sequence ID" value="GAE85347.1"/>
    <property type="molecule type" value="Genomic_DNA"/>
</dbReference>
<dbReference type="AlphaFoldDB" id="W4UX03"/>
<dbReference type="Pfam" id="PF01136">
    <property type="entry name" value="Peptidase_U32"/>
    <property type="match status" value="1"/>
</dbReference>
<evidence type="ECO:0000259" key="1">
    <source>
        <dbReference type="Pfam" id="PF12392"/>
    </source>
</evidence>
<comment type="caution">
    <text evidence="2">The sequence shown here is derived from an EMBL/GenBank/DDBJ whole genome shotgun (WGS) entry which is preliminary data.</text>
</comment>
<name>W4UX03_9BACE</name>
<dbReference type="InterPro" id="IPR020988">
    <property type="entry name" value="Pept_U32_collagenase"/>
</dbReference>
<dbReference type="PANTHER" id="PTHR30217:SF10">
    <property type="entry name" value="23S RRNA 5-HYDROXYCYTIDINE C2501 SYNTHASE"/>
    <property type="match status" value="1"/>
</dbReference>
<feature type="domain" description="Peptidase U32 collagenase" evidence="1">
    <location>
        <begin position="382"/>
        <end position="494"/>
    </location>
</feature>
<sequence length="608" mass="68847">MIKQRKIELLAPAKNLECGMEAINHGADAVYIGAPKFGARAAAVNSLEDIEALVNYAHLYNVRIYVTVNTVLKEEELKETEEMIHALHRVGVDALIVQDMGITKLNLPPIPLHASTQMDNRTPERVKFLSEAGFKQVVLARELSLREIAKIHQTCPDVPLEVFVHGALCVSYSGQCYVSQACFGRSANRGECAQFCRLPFSMVDADGKVIIKEKHLLSLKDLNQSDELEQLLDAGASSLKIEGRLKDVSYVKNVTAAYRQKLDAILARRPEYVRASSGKSRFTFTPQLDKSFSRGFTHYFLHGRDNGVHSFDTPKSLGEEMGTMKEARGNYITVAGVKSFNNGDGVCYIDEQGRLQGFRINRVEANKLFPQEMPKIKPRTPLYRNYDQEFEKLLSHKSAERKISISVRLTENESGFSLSLTDEDGNNAILALAREKELARTPQTENLRSQLLKLGNTPFEAQEVEIEFADNWFLPASVLADLRRQAVEKLLSVRTTNYQQEVAVWKPTTHAYPQTALTYLGNVMNTRAASFYQEHGVQQIAPAYEKEPVKDAVLMFCKHCLRYSMGWCPIHQRVRSPYREPYYLLSNDGKRFRLEFDCKNCQMKVKTE</sequence>
<accession>W4UX03</accession>
<dbReference type="Proteomes" id="UP000019131">
    <property type="component" value="Unassembled WGS sequence"/>
</dbReference>
<dbReference type="STRING" id="1445607.JCM10512_3774"/>
<dbReference type="RefSeq" id="WP_044164411.1">
    <property type="nucleotide sequence ID" value="NZ_BAIV01000026.1"/>
</dbReference>
<dbReference type="InterPro" id="IPR051454">
    <property type="entry name" value="RNA/ubiquinone_mod_enzymes"/>
</dbReference>
<protein>
    <submittedName>
        <fullName evidence="2">Collagenase</fullName>
    </submittedName>
</protein>
<dbReference type="OrthoDB" id="9807498at2"/>
<evidence type="ECO:0000313" key="2">
    <source>
        <dbReference type="EMBL" id="GAE85347.1"/>
    </source>
</evidence>
<dbReference type="Pfam" id="PF12392">
    <property type="entry name" value="DUF3656"/>
    <property type="match status" value="1"/>
</dbReference>